<comment type="caution">
    <text evidence="2">The sequence shown here is derived from an EMBL/GenBank/DDBJ whole genome shotgun (WGS) entry which is preliminary data.</text>
</comment>
<dbReference type="Proteomes" id="UP000028058">
    <property type="component" value="Unassembled WGS sequence"/>
</dbReference>
<protein>
    <submittedName>
        <fullName evidence="2">Polyketide cyclase</fullName>
    </submittedName>
</protein>
<proteinExistence type="predicted"/>
<dbReference type="Gene3D" id="3.30.530.20">
    <property type="match status" value="1"/>
</dbReference>
<accession>A0A3S5ILB1</accession>
<name>A0A3S5ILB1_9ACTN</name>
<organism evidence="2 3">
    <name type="scientific">Streptomyces xinghaiensis</name>
    <dbReference type="NCBI Taxonomy" id="1038928"/>
    <lineage>
        <taxon>Bacteria</taxon>
        <taxon>Bacillati</taxon>
        <taxon>Actinomycetota</taxon>
        <taxon>Actinomycetes</taxon>
        <taxon>Kitasatosporales</taxon>
        <taxon>Streptomycetaceae</taxon>
        <taxon>Streptomyces</taxon>
    </lineage>
</organism>
<sequence length="161" mass="18019">MNPHHYRFRSLWTLDAPPGAVYAVLERPEEYPLWWPQVREAERTPSGAGRARFRSVLPYDLVVTAWESRRDPGAGVLETVLTGDLEGWARWTVTARGGDCDCGSDSAGGSGSHALFEQEVTVRRRLLRALAVPGRPLFRANHRLMMRGGRRGLRARLAEAV</sequence>
<evidence type="ECO:0000313" key="3">
    <source>
        <dbReference type="Proteomes" id="UP000028058"/>
    </source>
</evidence>
<gene>
    <name evidence="2" type="ORF">SFRA_011115</name>
</gene>
<evidence type="ECO:0000259" key="1">
    <source>
        <dbReference type="Pfam" id="PF03364"/>
    </source>
</evidence>
<evidence type="ECO:0000313" key="2">
    <source>
        <dbReference type="EMBL" id="RKM96585.1"/>
    </source>
</evidence>
<keyword evidence="3" id="KW-1185">Reference proteome</keyword>
<reference evidence="2 3" key="1">
    <citation type="journal article" date="2014" name="Genome Announc.">
        <title>Draft Genome Sequence of Streptomyces fradiae ATCC 19609, a Strain Highly Sensitive to Antibiotics.</title>
        <authorList>
            <person name="Bekker O.B."/>
            <person name="Klimina K.M."/>
            <person name="Vatlin A.A."/>
            <person name="Zakharevich N.V."/>
            <person name="Kasianov A.S."/>
            <person name="Danilenko V.N."/>
        </authorList>
    </citation>
    <scope>NUCLEOTIDE SEQUENCE [LARGE SCALE GENOMIC DNA]</scope>
    <source>
        <strain evidence="2 3">ATCC 19609</strain>
    </source>
</reference>
<dbReference type="Pfam" id="PF03364">
    <property type="entry name" value="Polyketide_cyc"/>
    <property type="match status" value="1"/>
</dbReference>
<dbReference type="InterPro" id="IPR023393">
    <property type="entry name" value="START-like_dom_sf"/>
</dbReference>
<dbReference type="InterPro" id="IPR005031">
    <property type="entry name" value="COQ10_START"/>
</dbReference>
<dbReference type="OrthoDB" id="5402478at2"/>
<dbReference type="SUPFAM" id="SSF55961">
    <property type="entry name" value="Bet v1-like"/>
    <property type="match status" value="1"/>
</dbReference>
<dbReference type="AlphaFoldDB" id="A0A3S5ILB1"/>
<dbReference type="RefSeq" id="WP_043471799.1">
    <property type="nucleotide sequence ID" value="NZ_CP134822.1"/>
</dbReference>
<feature type="domain" description="Coenzyme Q-binding protein COQ10 START" evidence="1">
    <location>
        <begin position="15"/>
        <end position="131"/>
    </location>
</feature>
<dbReference type="EMBL" id="JNAD02000004">
    <property type="protein sequence ID" value="RKM96585.1"/>
    <property type="molecule type" value="Genomic_DNA"/>
</dbReference>